<evidence type="ECO:0000313" key="2">
    <source>
        <dbReference type="Proteomes" id="UP000015347"/>
    </source>
</evidence>
<keyword evidence="2" id="KW-1185">Reference proteome</keyword>
<comment type="caution">
    <text evidence="1">The sequence shown here is derived from an EMBL/GenBank/DDBJ whole genome shotgun (WGS) entry which is preliminary data.</text>
</comment>
<protein>
    <submittedName>
        <fullName evidence="1">Uncharacterized protein</fullName>
    </submittedName>
</protein>
<proteinExistence type="predicted"/>
<evidence type="ECO:0000313" key="1">
    <source>
        <dbReference type="EMBL" id="EPX82067.1"/>
    </source>
</evidence>
<reference evidence="2" key="1">
    <citation type="journal article" date="2014" name="Stand. Genomic Sci.">
        <title>Genome sequence of the exopolysaccharide-producing Salipiger mucosus type strain (DSM 16094(T)), a moderately halophilic member of the Roseobacter clade.</title>
        <authorList>
            <person name="Riedel T."/>
            <person name="Spring S."/>
            <person name="Fiebig A."/>
            <person name="Petersen J."/>
            <person name="Kyrpides N.C."/>
            <person name="Goker M."/>
            <person name="Klenk H.P."/>
        </authorList>
    </citation>
    <scope>NUCLEOTIDE SEQUENCE [LARGE SCALE GENOMIC DNA]</scope>
    <source>
        <strain evidence="2">DSM 16094</strain>
    </source>
</reference>
<dbReference type="AlphaFoldDB" id="S9QR01"/>
<dbReference type="Proteomes" id="UP000015347">
    <property type="component" value="Unassembled WGS sequence"/>
</dbReference>
<dbReference type="STRING" id="1123237.Salmuc_02434"/>
<name>S9QR01_9RHOB</name>
<sequence length="61" mass="6705">MPQDGTYYAERGNVFRSPTKTDTGFKMGFKVCVVSDGLNEGAAAEIADALNLHMQHHPDKH</sequence>
<accession>S9QR01</accession>
<gene>
    <name evidence="1" type="ORF">Salmuc_02434</name>
</gene>
<organism evidence="1 2">
    <name type="scientific">Salipiger mucosus DSM 16094</name>
    <dbReference type="NCBI Taxonomy" id="1123237"/>
    <lineage>
        <taxon>Bacteria</taxon>
        <taxon>Pseudomonadati</taxon>
        <taxon>Pseudomonadota</taxon>
        <taxon>Alphaproteobacteria</taxon>
        <taxon>Rhodobacterales</taxon>
        <taxon>Roseobacteraceae</taxon>
        <taxon>Salipiger</taxon>
    </lineage>
</organism>
<dbReference type="EMBL" id="APVH01000027">
    <property type="protein sequence ID" value="EPX82067.1"/>
    <property type="molecule type" value="Genomic_DNA"/>
</dbReference>
<dbReference type="HOGENOM" id="CLU_2920113_0_0_5"/>